<dbReference type="RefSeq" id="WP_007313489.1">
    <property type="nucleotide sequence ID" value="NZ_AESD01000984.1"/>
</dbReference>
<reference evidence="1 2" key="1">
    <citation type="journal article" date="2011" name="Front. Microbiol.">
        <title>Two Strains of Crocosphaera watsonii with Highly Conserved Genomes are Distinguished by Strain-Specific Features.</title>
        <authorList>
            <person name="Bench S.R."/>
            <person name="Ilikchyan I.N."/>
            <person name="Tripp H.J."/>
            <person name="Zehr J.P."/>
        </authorList>
    </citation>
    <scope>NUCLEOTIDE SEQUENCE [LARGE SCALE GENOMIC DNA]</scope>
    <source>
        <strain evidence="1 2">WH 0003</strain>
    </source>
</reference>
<comment type="caution">
    <text evidence="1">The sequence shown here is derived from an EMBL/GenBank/DDBJ whole genome shotgun (WGS) entry which is preliminary data.</text>
</comment>
<evidence type="ECO:0000313" key="2">
    <source>
        <dbReference type="Proteomes" id="UP000003477"/>
    </source>
</evidence>
<dbReference type="PATRIC" id="fig|423471.3.peg.5380"/>
<name>G5JEC2_CROWT</name>
<dbReference type="Proteomes" id="UP000003477">
    <property type="component" value="Unassembled WGS sequence"/>
</dbReference>
<dbReference type="AlphaFoldDB" id="G5JEC2"/>
<sequence length="261" mass="29665">MFFQKVEERHEREDLIWFKLSAKPAGNMLEQAIEQVTNVFFSNLPSYELNLLIDLRLDTILFQGKSWEFGIQEGVLELWFVNAKLPRESRTLITEYSDFITVDGEESTGMKWDIGGEMGVSEKKGTEIKGKGGIGGNSGNKEKYGYEIRRVEINGNEKNPRITFNAERINKDKDQVFNGRFIFEDKDKNLGILELLDYPSEIHAIFRVPVNGLCAAAVNGTPIKARNLQLLVTRFTKFSNPIEEKLKTLTGDLSYVKLSAS</sequence>
<proteinExistence type="predicted"/>
<evidence type="ECO:0000313" key="1">
    <source>
        <dbReference type="EMBL" id="EHJ09462.1"/>
    </source>
</evidence>
<dbReference type="GeneID" id="88769042"/>
<organism evidence="1 2">
    <name type="scientific">Crocosphaera watsonii WH 0003</name>
    <dbReference type="NCBI Taxonomy" id="423471"/>
    <lineage>
        <taxon>Bacteria</taxon>
        <taxon>Bacillati</taxon>
        <taxon>Cyanobacteriota</taxon>
        <taxon>Cyanophyceae</taxon>
        <taxon>Oscillatoriophycideae</taxon>
        <taxon>Chroococcales</taxon>
        <taxon>Aphanothecaceae</taxon>
        <taxon>Crocosphaera</taxon>
    </lineage>
</organism>
<protein>
    <submittedName>
        <fullName evidence="1">Uncharacterized protein</fullName>
    </submittedName>
</protein>
<gene>
    <name evidence="1" type="ORF">CWATWH0003_B109</name>
</gene>
<dbReference type="EMBL" id="AESD01000984">
    <property type="protein sequence ID" value="EHJ09462.1"/>
    <property type="molecule type" value="Genomic_DNA"/>
</dbReference>
<accession>G5JEC2</accession>